<dbReference type="PANTHER" id="PTHR46847:SF1">
    <property type="entry name" value="D-ALLOSE-BINDING PERIPLASMIC PROTEIN-RELATED"/>
    <property type="match status" value="1"/>
</dbReference>
<dbReference type="GO" id="GO:0030313">
    <property type="term" value="C:cell envelope"/>
    <property type="evidence" value="ECO:0007669"/>
    <property type="project" value="UniProtKB-SubCell"/>
</dbReference>
<proteinExistence type="inferred from homology"/>
<name>A0A644ZIV0_9ZZZZ</name>
<evidence type="ECO:0000313" key="5">
    <source>
        <dbReference type="EMBL" id="MPM40776.1"/>
    </source>
</evidence>
<protein>
    <submittedName>
        <fullName evidence="5">D-allose-binding periplasmic protein</fullName>
    </submittedName>
</protein>
<keyword evidence="3" id="KW-0732">Signal</keyword>
<comment type="subcellular location">
    <subcellularLocation>
        <location evidence="1">Cell envelope</location>
    </subcellularLocation>
</comment>
<dbReference type="GO" id="GO:0030246">
    <property type="term" value="F:carbohydrate binding"/>
    <property type="evidence" value="ECO:0007669"/>
    <property type="project" value="UniProtKB-ARBA"/>
</dbReference>
<reference evidence="5" key="1">
    <citation type="submission" date="2019-08" db="EMBL/GenBank/DDBJ databases">
        <authorList>
            <person name="Kucharzyk K."/>
            <person name="Murdoch R.W."/>
            <person name="Higgins S."/>
            <person name="Loffler F."/>
        </authorList>
    </citation>
    <scope>NUCLEOTIDE SEQUENCE</scope>
</reference>
<dbReference type="InterPro" id="IPR025997">
    <property type="entry name" value="SBP_2_dom"/>
</dbReference>
<dbReference type="SUPFAM" id="SSF53822">
    <property type="entry name" value="Periplasmic binding protein-like I"/>
    <property type="match status" value="1"/>
</dbReference>
<gene>
    <name evidence="5" type="primary">alsB_2</name>
    <name evidence="5" type="ORF">SDC9_87424</name>
</gene>
<sequence>MPKGGKVVVLNGPAGNFHAIERRKAWQAEFFDKRPDVKIVGEQIANWNKDEGMKLMEDWMTANPQIDAICSMNDNMCAGALEAVGNKPSMGKLFAYGTDGTPEACLLIQSGKMSATTLQSAIDLAKLNIQSVHDLLTGAQKQIDKNIDAPVVDSSNVAQYIDMYKKSNLIK</sequence>
<evidence type="ECO:0000256" key="3">
    <source>
        <dbReference type="ARBA" id="ARBA00022729"/>
    </source>
</evidence>
<feature type="domain" description="Periplasmic binding protein" evidence="4">
    <location>
        <begin position="1"/>
        <end position="139"/>
    </location>
</feature>
<evidence type="ECO:0000259" key="4">
    <source>
        <dbReference type="Pfam" id="PF13407"/>
    </source>
</evidence>
<dbReference type="Gene3D" id="3.40.50.2300">
    <property type="match status" value="1"/>
</dbReference>
<dbReference type="CDD" id="cd01536">
    <property type="entry name" value="PBP1_ABC_sugar_binding-like"/>
    <property type="match status" value="1"/>
</dbReference>
<organism evidence="5">
    <name type="scientific">bioreactor metagenome</name>
    <dbReference type="NCBI Taxonomy" id="1076179"/>
    <lineage>
        <taxon>unclassified sequences</taxon>
        <taxon>metagenomes</taxon>
        <taxon>ecological metagenomes</taxon>
    </lineage>
</organism>
<dbReference type="PANTHER" id="PTHR46847">
    <property type="entry name" value="D-ALLOSE-BINDING PERIPLASMIC PROTEIN-RELATED"/>
    <property type="match status" value="1"/>
</dbReference>
<dbReference type="EMBL" id="VSSQ01009123">
    <property type="protein sequence ID" value="MPM40776.1"/>
    <property type="molecule type" value="Genomic_DNA"/>
</dbReference>
<comment type="similarity">
    <text evidence="2">Belongs to the bacterial solute-binding protein 2 family.</text>
</comment>
<comment type="caution">
    <text evidence="5">The sequence shown here is derived from an EMBL/GenBank/DDBJ whole genome shotgun (WGS) entry which is preliminary data.</text>
</comment>
<accession>A0A644ZIV0</accession>
<dbReference type="Pfam" id="PF13407">
    <property type="entry name" value="Peripla_BP_4"/>
    <property type="match status" value="1"/>
</dbReference>
<evidence type="ECO:0000256" key="2">
    <source>
        <dbReference type="ARBA" id="ARBA00007639"/>
    </source>
</evidence>
<dbReference type="AlphaFoldDB" id="A0A644ZIV0"/>
<dbReference type="InterPro" id="IPR028082">
    <property type="entry name" value="Peripla_BP_I"/>
</dbReference>
<evidence type="ECO:0000256" key="1">
    <source>
        <dbReference type="ARBA" id="ARBA00004196"/>
    </source>
</evidence>